<evidence type="ECO:0000313" key="2">
    <source>
        <dbReference type="EMBL" id="CAE1275748.1"/>
    </source>
</evidence>
<accession>A0A812CTC8</accession>
<dbReference type="EMBL" id="CAHIKZ030001857">
    <property type="protein sequence ID" value="CAE1275748.1"/>
    <property type="molecule type" value="Genomic_DNA"/>
</dbReference>
<dbReference type="OrthoDB" id="6070695at2759"/>
<proteinExistence type="predicted"/>
<feature type="domain" description="RAP" evidence="1">
    <location>
        <begin position="173"/>
        <end position="236"/>
    </location>
</feature>
<dbReference type="Pfam" id="PF08368">
    <property type="entry name" value="FAST_2"/>
    <property type="match status" value="1"/>
</dbReference>
<keyword evidence="3" id="KW-1185">Reference proteome</keyword>
<dbReference type="Pfam" id="PF08373">
    <property type="entry name" value="RAP"/>
    <property type="match status" value="1"/>
</dbReference>
<reference evidence="2" key="1">
    <citation type="submission" date="2021-01" db="EMBL/GenBank/DDBJ databases">
        <authorList>
            <person name="Li R."/>
            <person name="Bekaert M."/>
        </authorList>
    </citation>
    <scope>NUCLEOTIDE SEQUENCE</scope>
    <source>
        <strain evidence="2">Farmed</strain>
    </source>
</reference>
<dbReference type="Proteomes" id="UP000597762">
    <property type="component" value="Unassembled WGS sequence"/>
</dbReference>
<dbReference type="InterPro" id="IPR013579">
    <property type="entry name" value="FAST_2"/>
</dbReference>
<dbReference type="InterPro" id="IPR013584">
    <property type="entry name" value="RAP"/>
</dbReference>
<dbReference type="PROSITE" id="PS51286">
    <property type="entry name" value="RAP"/>
    <property type="match status" value="1"/>
</dbReference>
<gene>
    <name evidence="2" type="ORF">SPHA_39657</name>
</gene>
<evidence type="ECO:0000259" key="1">
    <source>
        <dbReference type="PROSITE" id="PS51286"/>
    </source>
</evidence>
<name>A0A812CTC8_ACAPH</name>
<comment type="caution">
    <text evidence="2">The sequence shown here is derived from an EMBL/GenBank/DDBJ whole genome shotgun (WGS) entry which is preliminary data.</text>
</comment>
<dbReference type="AlphaFoldDB" id="A0A812CTC8"/>
<evidence type="ECO:0000313" key="3">
    <source>
        <dbReference type="Proteomes" id="UP000597762"/>
    </source>
</evidence>
<dbReference type="SMART" id="SM00952">
    <property type="entry name" value="RAP"/>
    <property type="match status" value="1"/>
</dbReference>
<organism evidence="2 3">
    <name type="scientific">Acanthosepion pharaonis</name>
    <name type="common">Pharaoh cuttlefish</name>
    <name type="synonym">Sepia pharaonis</name>
    <dbReference type="NCBI Taxonomy" id="158019"/>
    <lineage>
        <taxon>Eukaryota</taxon>
        <taxon>Metazoa</taxon>
        <taxon>Spiralia</taxon>
        <taxon>Lophotrochozoa</taxon>
        <taxon>Mollusca</taxon>
        <taxon>Cephalopoda</taxon>
        <taxon>Coleoidea</taxon>
        <taxon>Decapodiformes</taxon>
        <taxon>Sepiida</taxon>
        <taxon>Sepiina</taxon>
        <taxon>Sepiidae</taxon>
        <taxon>Acanthosepion</taxon>
    </lineage>
</organism>
<sequence>MSFIGLYPEKLISHIFQPTTLASFDSLRKNSRLDFRRELFQLNESVRLECPDYNGCFLPDNFLKSISKNHEIFGRLPDVKSPFNSISQRNTMFFEVVQNLNKLFKNKNKYLIDFLLPHFQTADIEIRLDVEGEAVPCDLWRSSPTKTVENPITDCYLTDLLLHLANGNSFQRIAVVLFGPNCYCRIYDPEKGGLSYHLLGLHQTKLRQLEKKGFKVVKIPFFELPGGPDQLNYLQQKIFKSQSKH</sequence>
<protein>
    <recommendedName>
        <fullName evidence="1">RAP domain-containing protein</fullName>
    </recommendedName>
</protein>